<evidence type="ECO:0000313" key="7">
    <source>
        <dbReference type="EMBL" id="AMT94773.1"/>
    </source>
</evidence>
<protein>
    <submittedName>
        <fullName evidence="7">Acyl-CoA synthetase</fullName>
    </submittedName>
</protein>
<dbReference type="Pfam" id="PF13193">
    <property type="entry name" value="AMP-binding_C"/>
    <property type="match status" value="1"/>
</dbReference>
<evidence type="ECO:0000256" key="4">
    <source>
        <dbReference type="ARBA" id="ARBA00023098"/>
    </source>
</evidence>
<dbReference type="AlphaFoldDB" id="A0A142NPR7"/>
<dbReference type="EMBL" id="CP014869">
    <property type="protein sequence ID" value="AMT94773.1"/>
    <property type="molecule type" value="Genomic_DNA"/>
</dbReference>
<organism evidence="7 8">
    <name type="scientific">Brevibacterium linens</name>
    <dbReference type="NCBI Taxonomy" id="1703"/>
    <lineage>
        <taxon>Bacteria</taxon>
        <taxon>Bacillati</taxon>
        <taxon>Actinomycetota</taxon>
        <taxon>Actinomycetes</taxon>
        <taxon>Micrococcales</taxon>
        <taxon>Brevibacteriaceae</taxon>
        <taxon>Brevibacterium</taxon>
    </lineage>
</organism>
<accession>A0A142NPR7</accession>
<reference evidence="8" key="1">
    <citation type="submission" date="2016-03" db="EMBL/GenBank/DDBJ databases">
        <authorList>
            <person name="Ploux O."/>
        </authorList>
    </citation>
    <scope>NUCLEOTIDE SEQUENCE [LARGE SCALE GENOMIC DNA]</scope>
    <source>
        <strain evidence="8">BS258</strain>
    </source>
</reference>
<feature type="domain" description="AMP-binding enzyme C-terminal" evidence="6">
    <location>
        <begin position="451"/>
        <end position="526"/>
    </location>
</feature>
<name>A0A142NPR7_BRELN</name>
<keyword evidence="4" id="KW-0443">Lipid metabolism</keyword>
<evidence type="ECO:0000313" key="8">
    <source>
        <dbReference type="Proteomes" id="UP000075950"/>
    </source>
</evidence>
<dbReference type="GO" id="GO:0016874">
    <property type="term" value="F:ligase activity"/>
    <property type="evidence" value="ECO:0007669"/>
    <property type="project" value="UniProtKB-KW"/>
</dbReference>
<dbReference type="PROSITE" id="PS00455">
    <property type="entry name" value="AMP_BINDING"/>
    <property type="match status" value="1"/>
</dbReference>
<dbReference type="InterPro" id="IPR020845">
    <property type="entry name" value="AMP-binding_CS"/>
</dbReference>
<evidence type="ECO:0000259" key="5">
    <source>
        <dbReference type="Pfam" id="PF00501"/>
    </source>
</evidence>
<dbReference type="InterPro" id="IPR000873">
    <property type="entry name" value="AMP-dep_synth/lig_dom"/>
</dbReference>
<dbReference type="InterPro" id="IPR045851">
    <property type="entry name" value="AMP-bd_C_sf"/>
</dbReference>
<keyword evidence="2" id="KW-0436">Ligase</keyword>
<dbReference type="InterPro" id="IPR025110">
    <property type="entry name" value="AMP-bd_C"/>
</dbReference>
<gene>
    <name evidence="7" type="ORF">A2T55_14305</name>
</gene>
<dbReference type="PANTHER" id="PTHR43859:SF4">
    <property type="entry name" value="BUTANOATE--COA LIGASE AAE1-RELATED"/>
    <property type="match status" value="1"/>
</dbReference>
<feature type="domain" description="AMP-dependent synthetase/ligase" evidence="5">
    <location>
        <begin position="19"/>
        <end position="401"/>
    </location>
</feature>
<dbReference type="InterPro" id="IPR042099">
    <property type="entry name" value="ANL_N_sf"/>
</dbReference>
<dbReference type="GO" id="GO:0006631">
    <property type="term" value="P:fatty acid metabolic process"/>
    <property type="evidence" value="ECO:0007669"/>
    <property type="project" value="UniProtKB-KW"/>
</dbReference>
<evidence type="ECO:0000256" key="1">
    <source>
        <dbReference type="ARBA" id="ARBA00006432"/>
    </source>
</evidence>
<dbReference type="KEGG" id="bly:A2T55_14305"/>
<dbReference type="Pfam" id="PF00501">
    <property type="entry name" value="AMP-binding"/>
    <property type="match status" value="1"/>
</dbReference>
<dbReference type="FunFam" id="3.30.300.30:FF:000008">
    <property type="entry name" value="2,3-dihydroxybenzoate-AMP ligase"/>
    <property type="match status" value="1"/>
</dbReference>
<dbReference type="Gene3D" id="3.40.50.12780">
    <property type="entry name" value="N-terminal domain of ligase-like"/>
    <property type="match status" value="1"/>
</dbReference>
<sequence length="538" mass="57903">MRRPAMSGLDTALTPLRFLERSLEAHPDREAIVDGPRRFTYRQMAETVQNLAEGLVRRGLQPGDTVAVLAPNSAEALIAHYAVPLAGGVLVALNTRLAPPEVEYILGHSEVKFLFGDAGLLQPIIDAGAANGVETIVVHPDEDGTPGEVGAADLSVEAYADWTASAPESPRPYEIDDETATITVNYTSGTTGRPKGVMYTHRGAYLNSLGEVITQGFAPLTRYLWTLPMFHCNGWCTTWALTAVSGTHVCIRAVRGPEAWRLIDEENVTRMAGAPVVLNTIAGAKEAYNMDGALSITTAGAPPSPTTIALLEGLGIEVIHVYGLTESYGPYSSCEPQPEWTGLPVEERAKLKSRQGIGMISADRMRVVELRDDDVLTDVPRDGVTMGEIVMRGNNVMKGYLNAPEATAEAFRGGWFHTGDLAVMHEDGYVQILDRAKDIVISGGENISTIEVEQALVAHESVAEAAVVGMPDEKWGQRPLAYVVLKPGSEVTEADLIAFVKTRIASYKAPAGIEFVEELPTTSTGKIRKNALREMAGN</sequence>
<evidence type="ECO:0000256" key="3">
    <source>
        <dbReference type="ARBA" id="ARBA00022832"/>
    </source>
</evidence>
<dbReference type="Proteomes" id="UP000075950">
    <property type="component" value="Chromosome"/>
</dbReference>
<evidence type="ECO:0000259" key="6">
    <source>
        <dbReference type="Pfam" id="PF13193"/>
    </source>
</evidence>
<dbReference type="PANTHER" id="PTHR43859">
    <property type="entry name" value="ACYL-ACTIVATING ENZYME"/>
    <property type="match status" value="1"/>
</dbReference>
<proteinExistence type="inferred from homology"/>
<keyword evidence="3" id="KW-0276">Fatty acid metabolism</keyword>
<dbReference type="Gene3D" id="3.30.300.30">
    <property type="match status" value="1"/>
</dbReference>
<evidence type="ECO:0000256" key="2">
    <source>
        <dbReference type="ARBA" id="ARBA00022598"/>
    </source>
</evidence>
<comment type="similarity">
    <text evidence="1">Belongs to the ATP-dependent AMP-binding enzyme family.</text>
</comment>
<dbReference type="SUPFAM" id="SSF56801">
    <property type="entry name" value="Acetyl-CoA synthetase-like"/>
    <property type="match status" value="1"/>
</dbReference>